<dbReference type="EMBL" id="SZPY01000003">
    <property type="protein sequence ID" value="TKI61427.1"/>
    <property type="molecule type" value="Genomic_DNA"/>
</dbReference>
<protein>
    <submittedName>
        <fullName evidence="3">Uncharacterized protein</fullName>
    </submittedName>
</protein>
<dbReference type="InterPro" id="IPR041223">
    <property type="entry name" value="ApeA_NTD"/>
</dbReference>
<dbReference type="Pfam" id="PF18862">
    <property type="entry name" value="ApeA_NTD1"/>
    <property type="match status" value="1"/>
</dbReference>
<proteinExistence type="predicted"/>
<dbReference type="Proteomes" id="UP000307808">
    <property type="component" value="Unassembled WGS sequence"/>
</dbReference>
<dbReference type="InterPro" id="IPR041229">
    <property type="entry name" value="HEPN_Apea"/>
</dbReference>
<sequence>MASVDQEIARIGFVADGELSTPMITASYEFDDDGVRLRVPYLPDDERGRWWKNDLFSMSPPTPAAPSPVPTELDYFDNDGRVGLIDCRAGRSWTRFGVAGVGLVHARYAVEDAGMATNYTKPNGMRSQIDGLAHWLGVSALKTVITYKRDPKTSDITAAGATSTTSTERVEDIPLARSMNLKATAYASGTGISSPEVTYRSIVFLETNGRSPRSWSDHLDNHKAVRDLLRVASWSLVSFQSHYAMSEKENLDHAGKSTPRWLTVRTGTTGIEEPTWTSRNRFLFTYADVGRVGVSRWLKIMKGYERGVRPLVHLLELKDATIDAHMAQLGIAVEAIGYQSLIDSGLTPGAANGKKLHQRINHLLSEVDGALPFSTTTFANDFADSYNSVKHANRAEVLPAVKREHIRQGVQMLRAWVAIKMGVKASVVKTRW</sequence>
<dbReference type="RefSeq" id="WP_137066313.1">
    <property type="nucleotide sequence ID" value="NZ_CP040748.1"/>
</dbReference>
<name>A0A4U2YJS7_9ACTN</name>
<organism evidence="3 4">
    <name type="scientific">Nocardioides jishulii</name>
    <dbReference type="NCBI Taxonomy" id="2575440"/>
    <lineage>
        <taxon>Bacteria</taxon>
        <taxon>Bacillati</taxon>
        <taxon>Actinomycetota</taxon>
        <taxon>Actinomycetes</taxon>
        <taxon>Propionibacteriales</taxon>
        <taxon>Nocardioidaceae</taxon>
        <taxon>Nocardioides</taxon>
    </lineage>
</organism>
<dbReference type="Pfam" id="PF18739">
    <property type="entry name" value="HEPN_Apea"/>
    <property type="match status" value="1"/>
</dbReference>
<evidence type="ECO:0000313" key="3">
    <source>
        <dbReference type="EMBL" id="TKI61427.1"/>
    </source>
</evidence>
<feature type="domain" description="ApeA N-terminal" evidence="2">
    <location>
        <begin position="76"/>
        <end position="291"/>
    </location>
</feature>
<evidence type="ECO:0000259" key="2">
    <source>
        <dbReference type="Pfam" id="PF18862"/>
    </source>
</evidence>
<gene>
    <name evidence="3" type="ORF">FC770_11555</name>
</gene>
<keyword evidence="4" id="KW-1185">Reference proteome</keyword>
<accession>A0A4U2YJS7</accession>
<comment type="caution">
    <text evidence="3">The sequence shown here is derived from an EMBL/GenBank/DDBJ whole genome shotgun (WGS) entry which is preliminary data.</text>
</comment>
<dbReference type="OrthoDB" id="5087769at2"/>
<evidence type="ECO:0000313" key="4">
    <source>
        <dbReference type="Proteomes" id="UP000307808"/>
    </source>
</evidence>
<evidence type="ECO:0000259" key="1">
    <source>
        <dbReference type="Pfam" id="PF18739"/>
    </source>
</evidence>
<reference evidence="3 4" key="1">
    <citation type="submission" date="2019-04" db="EMBL/GenBank/DDBJ databases">
        <authorList>
            <person name="Dong K."/>
        </authorList>
    </citation>
    <scope>NUCLEOTIDE SEQUENCE [LARGE SCALE GENOMIC DNA]</scope>
    <source>
        <strain evidence="4">dk3543</strain>
    </source>
</reference>
<feature type="domain" description="Apea-like HEPN" evidence="1">
    <location>
        <begin position="352"/>
        <end position="425"/>
    </location>
</feature>
<dbReference type="AlphaFoldDB" id="A0A4U2YJS7"/>